<evidence type="ECO:0000256" key="5">
    <source>
        <dbReference type="ARBA" id="ARBA00022737"/>
    </source>
</evidence>
<evidence type="ECO:0000256" key="4">
    <source>
        <dbReference type="ARBA" id="ARBA00022729"/>
    </source>
</evidence>
<evidence type="ECO:0000256" key="7">
    <source>
        <dbReference type="ARBA" id="ARBA00023136"/>
    </source>
</evidence>
<dbReference type="InterPro" id="IPR036397">
    <property type="entry name" value="RNaseH_sf"/>
</dbReference>
<dbReference type="SUPFAM" id="SSF53098">
    <property type="entry name" value="Ribonuclease H-like"/>
    <property type="match status" value="1"/>
</dbReference>
<dbReference type="Proteomes" id="UP000326396">
    <property type="component" value="Linkage Group LG16"/>
</dbReference>
<feature type="compositionally biased region" description="Basic residues" evidence="9">
    <location>
        <begin position="860"/>
        <end position="870"/>
    </location>
</feature>
<dbReference type="InterPro" id="IPR012337">
    <property type="entry name" value="RNaseH-like_sf"/>
</dbReference>
<dbReference type="InterPro" id="IPR013210">
    <property type="entry name" value="LRR_N_plant-typ"/>
</dbReference>
<dbReference type="PROSITE" id="PS50994">
    <property type="entry name" value="INTEGRASE"/>
    <property type="match status" value="1"/>
</dbReference>
<dbReference type="PANTHER" id="PTHR48063:SF103">
    <property type="entry name" value="LEUCINE-RICH RECEPTOR-LIKE KINASE FAMILY PROTEIN"/>
    <property type="match status" value="1"/>
</dbReference>
<organism evidence="11 12">
    <name type="scientific">Mikania micrantha</name>
    <name type="common">bitter vine</name>
    <dbReference type="NCBI Taxonomy" id="192012"/>
    <lineage>
        <taxon>Eukaryota</taxon>
        <taxon>Viridiplantae</taxon>
        <taxon>Streptophyta</taxon>
        <taxon>Embryophyta</taxon>
        <taxon>Tracheophyta</taxon>
        <taxon>Spermatophyta</taxon>
        <taxon>Magnoliopsida</taxon>
        <taxon>eudicotyledons</taxon>
        <taxon>Gunneridae</taxon>
        <taxon>Pentapetalae</taxon>
        <taxon>asterids</taxon>
        <taxon>campanulids</taxon>
        <taxon>Asterales</taxon>
        <taxon>Asteraceae</taxon>
        <taxon>Asteroideae</taxon>
        <taxon>Heliantheae alliance</taxon>
        <taxon>Eupatorieae</taxon>
        <taxon>Mikania</taxon>
    </lineage>
</organism>
<dbReference type="GO" id="GO:0003676">
    <property type="term" value="F:nucleic acid binding"/>
    <property type="evidence" value="ECO:0007669"/>
    <property type="project" value="InterPro"/>
</dbReference>
<keyword evidence="8" id="KW-0325">Glycoprotein</keyword>
<evidence type="ECO:0000256" key="6">
    <source>
        <dbReference type="ARBA" id="ARBA00022989"/>
    </source>
</evidence>
<proteinExistence type="predicted"/>
<dbReference type="PANTHER" id="PTHR48063">
    <property type="entry name" value="LRR RECEPTOR-LIKE KINASE"/>
    <property type="match status" value="1"/>
</dbReference>
<dbReference type="FunFam" id="3.80.10.10:FF:000041">
    <property type="entry name" value="LRR receptor-like serine/threonine-protein kinase ERECTA"/>
    <property type="match status" value="1"/>
</dbReference>
<dbReference type="GO" id="GO:0009653">
    <property type="term" value="P:anatomical structure morphogenesis"/>
    <property type="evidence" value="ECO:0007669"/>
    <property type="project" value="UniProtKB-ARBA"/>
</dbReference>
<keyword evidence="2" id="KW-0433">Leucine-rich repeat</keyword>
<dbReference type="GO" id="GO:0099402">
    <property type="term" value="P:plant organ development"/>
    <property type="evidence" value="ECO:0007669"/>
    <property type="project" value="UniProtKB-ARBA"/>
</dbReference>
<accession>A0A5N6P1U9</accession>
<keyword evidence="12" id="KW-1185">Reference proteome</keyword>
<evidence type="ECO:0000256" key="2">
    <source>
        <dbReference type="ARBA" id="ARBA00022614"/>
    </source>
</evidence>
<dbReference type="Pfam" id="PF08263">
    <property type="entry name" value="LRRNT_2"/>
    <property type="match status" value="1"/>
</dbReference>
<dbReference type="Pfam" id="PF25597">
    <property type="entry name" value="SH3_retrovirus"/>
    <property type="match status" value="1"/>
</dbReference>
<comment type="subcellular location">
    <subcellularLocation>
        <location evidence="1">Membrane</location>
        <topology evidence="1">Single-pass type I membrane protein</topology>
    </subcellularLocation>
</comment>
<feature type="domain" description="Integrase catalytic" evidence="10">
    <location>
        <begin position="936"/>
        <end position="1022"/>
    </location>
</feature>
<dbReference type="InterPro" id="IPR025724">
    <property type="entry name" value="GAG-pre-integrase_dom"/>
</dbReference>
<evidence type="ECO:0000259" key="10">
    <source>
        <dbReference type="PROSITE" id="PS50994"/>
    </source>
</evidence>
<keyword evidence="5" id="KW-0677">Repeat</keyword>
<dbReference type="GO" id="GO:0016020">
    <property type="term" value="C:membrane"/>
    <property type="evidence" value="ECO:0007669"/>
    <property type="project" value="UniProtKB-SubCell"/>
</dbReference>
<dbReference type="InterPro" id="IPR032675">
    <property type="entry name" value="LRR_dom_sf"/>
</dbReference>
<dbReference type="FunFam" id="3.80.10.10:FF:000095">
    <property type="entry name" value="LRR receptor-like serine/threonine-protein kinase GSO1"/>
    <property type="match status" value="1"/>
</dbReference>
<evidence type="ECO:0000256" key="3">
    <source>
        <dbReference type="ARBA" id="ARBA00022692"/>
    </source>
</evidence>
<keyword evidence="4" id="KW-0732">Signal</keyword>
<dbReference type="PRINTS" id="PR00019">
    <property type="entry name" value="LEURICHRPT"/>
</dbReference>
<dbReference type="Gene3D" id="3.80.10.10">
    <property type="entry name" value="Ribonuclease Inhibitor"/>
    <property type="match status" value="4"/>
</dbReference>
<dbReference type="SUPFAM" id="SSF52058">
    <property type="entry name" value="L domain-like"/>
    <property type="match status" value="2"/>
</dbReference>
<evidence type="ECO:0000313" key="11">
    <source>
        <dbReference type="EMBL" id="KAD5508862.1"/>
    </source>
</evidence>
<comment type="caution">
    <text evidence="11">The sequence shown here is derived from an EMBL/GenBank/DDBJ whole genome shotgun (WGS) entry which is preliminary data.</text>
</comment>
<dbReference type="SMART" id="SM00365">
    <property type="entry name" value="LRR_SD22"/>
    <property type="match status" value="7"/>
</dbReference>
<evidence type="ECO:0000256" key="9">
    <source>
        <dbReference type="SAM" id="MobiDB-lite"/>
    </source>
</evidence>
<protein>
    <recommendedName>
        <fullName evidence="10">Integrase catalytic domain-containing protein</fullName>
    </recommendedName>
</protein>
<dbReference type="Pfam" id="PF13976">
    <property type="entry name" value="gag_pre-integrs"/>
    <property type="match status" value="1"/>
</dbReference>
<reference evidence="11 12" key="1">
    <citation type="submission" date="2019-05" db="EMBL/GenBank/DDBJ databases">
        <title>Mikania micrantha, genome provides insights into the molecular mechanism of rapid growth.</title>
        <authorList>
            <person name="Liu B."/>
        </authorList>
    </citation>
    <scope>NUCLEOTIDE SEQUENCE [LARGE SCALE GENOMIC DNA]</scope>
    <source>
        <strain evidence="11">NLD-2019</strain>
        <tissue evidence="11">Leaf</tissue>
    </source>
</reference>
<dbReference type="OrthoDB" id="1706571at2759"/>
<dbReference type="InterPro" id="IPR046956">
    <property type="entry name" value="RLP23-like"/>
</dbReference>
<name>A0A5N6P1U9_9ASTR</name>
<dbReference type="EMBL" id="SZYD01000008">
    <property type="protein sequence ID" value="KAD5508862.1"/>
    <property type="molecule type" value="Genomic_DNA"/>
</dbReference>
<dbReference type="InterPro" id="IPR001611">
    <property type="entry name" value="Leu-rich_rpt"/>
</dbReference>
<feature type="region of interest" description="Disordered" evidence="9">
    <location>
        <begin position="836"/>
        <end position="880"/>
    </location>
</feature>
<evidence type="ECO:0000256" key="8">
    <source>
        <dbReference type="ARBA" id="ARBA00023180"/>
    </source>
</evidence>
<evidence type="ECO:0000256" key="1">
    <source>
        <dbReference type="ARBA" id="ARBA00004479"/>
    </source>
</evidence>
<keyword evidence="3" id="KW-0812">Transmembrane</keyword>
<dbReference type="FunFam" id="3.80.10.10:FF:000400">
    <property type="entry name" value="Nuclear pore complex protein NUP107"/>
    <property type="match status" value="1"/>
</dbReference>
<dbReference type="AlphaFoldDB" id="A0A5N6P1U9"/>
<keyword evidence="7" id="KW-0472">Membrane</keyword>
<gene>
    <name evidence="11" type="ORF">E3N88_16565</name>
</gene>
<dbReference type="GO" id="GO:0015074">
    <property type="term" value="P:DNA integration"/>
    <property type="evidence" value="ECO:0007669"/>
    <property type="project" value="InterPro"/>
</dbReference>
<keyword evidence="6" id="KW-1133">Transmembrane helix</keyword>
<evidence type="ECO:0000313" key="12">
    <source>
        <dbReference type="Proteomes" id="UP000326396"/>
    </source>
</evidence>
<dbReference type="Gene3D" id="3.30.420.10">
    <property type="entry name" value="Ribonuclease H-like superfamily/Ribonuclease H"/>
    <property type="match status" value="1"/>
</dbReference>
<dbReference type="InterPro" id="IPR057670">
    <property type="entry name" value="SH3_retrovirus"/>
</dbReference>
<dbReference type="Pfam" id="PF00560">
    <property type="entry name" value="LRR_1"/>
    <property type="match status" value="5"/>
</dbReference>
<sequence length="1183" mass="133908">MRKNTCHTHFVPSTFLFIIIALAVVFVSFEATNVTSLHHLSSNHKCIDNEKHALLRFKSFVQHDPEKLLSTWTHDEDEATNDCCEWFGITCNNQTGHVTRLDLSSGSLKGRISPSLLNLSYLNHLDLKNNYFYGAIPMFIGSMTRLRYLDLGLNSFTKAVPLELGNLTNLKVLSLRGLQECRIETLDWLSHLSLLEDLDMSSISLSKVDNWVNVILSLEKLSTLRLDECDLSHVMHPYSNSSVNSSSSSIVSIYLTDNNLNSSMYHWLFPLTSNRLVDLDLSFNKLDGIPKYVGNLCSLETLSFYFNSMPVHFPVFLNNLSGCASFTLQILDASSSRLTGSFSDDIQKFSSLVHLSLSDNQLNGTISEKVWHLPRLQSLDISFNSLEGAISKYIGNAKIFYIDLSNNPLEGVPSEDHMSNLSYVEYINLSSCKLGPSFPKWIQTLKNLSHIDISNSGISDTIPEDFWNIWHSQLTYLNLSSNNITGKLTNSLSNFDIKALDLSSNNFYGTIPNVSSTLQWLDLSKNKFSGEINFLCQIADGSLLFLDLSHNSFTGLIPNCLWHFKELKILSLGHNSLFGRLPGSIKYLVNLEALFLYNNSFSGELPLSLKNCTSLTFLELGANNFFGYVPDWIGEGLPGLYALSLTSNNFFGTIPSQLCQLVNLQILDLSINNLYGTIPSCLNNITSMVQNGFSPYQNVHYFNFTSGSEYVDHAMIKWQGIVRLCGLPITKYCPGDKQIQAPTVGKSEDDGEDIDDLKRWEMNSSYLALNFIQLIKGKESWAVPQKVLIVFRLFAYNLVAGHRDAKAYEEQFKPVAKTSNMPGKLLLTKEEWQEKQKGQFKQGGRGRGSGQTMYTGQGRGRGRKNGKKNKRENSNKEVEAVEQGATLMKVKKSHIHLYKIKLQVVPPICLLSRLDEEAWMWHARLGHLNFEAMRRIAQQAVELIHVDLCGPISPPISAGNRNFLLLVDDYSMFMWIQMLKTKDQALDAFKVFKQAAELESGLKVKSLRTDRGGEFTSTKFEQNGVVERRNQKILGTTRSMLKAMKLPQWMWGEGVRHAVYILNRTPTKVVERKTPYKAFKGWKPNLEHLKVFGCLAHVKVPSVKRTKLADRSEQIVNLGTKPGSKAYRLYNPRTGKINVSRDVRFEEQKPWNWSEEDNEQEMTEFLVDKMRKAIKTSNFKQTP</sequence>
<dbReference type="InterPro" id="IPR001584">
    <property type="entry name" value="Integrase_cat-core"/>
</dbReference>